<dbReference type="CDD" id="cd14974">
    <property type="entry name" value="7tmA_Anaphylatoxin_R-like"/>
    <property type="match status" value="1"/>
</dbReference>
<evidence type="ECO:0000256" key="10">
    <source>
        <dbReference type="ARBA" id="ARBA00023224"/>
    </source>
</evidence>
<dbReference type="PROSITE" id="PS50262">
    <property type="entry name" value="G_PROTEIN_RECEP_F1_2"/>
    <property type="match status" value="1"/>
</dbReference>
<dbReference type="GO" id="GO:0004982">
    <property type="term" value="F:N-formyl peptide receptor activity"/>
    <property type="evidence" value="ECO:0007669"/>
    <property type="project" value="TreeGrafter"/>
</dbReference>
<evidence type="ECO:0000256" key="4">
    <source>
        <dbReference type="ARBA" id="ARBA00022692"/>
    </source>
</evidence>
<name>A0A6I9Y4R4_9SAUR</name>
<dbReference type="OrthoDB" id="9008500at2759"/>
<protein>
    <submittedName>
        <fullName evidence="17">C5a anaphylatoxin chemotactic receptor 1-like</fullName>
    </submittedName>
</protein>
<dbReference type="GO" id="GO:0007204">
    <property type="term" value="P:positive regulation of cytosolic calcium ion concentration"/>
    <property type="evidence" value="ECO:0007669"/>
    <property type="project" value="TreeGrafter"/>
</dbReference>
<keyword evidence="4 12" id="KW-0812">Transmembrane</keyword>
<evidence type="ECO:0000256" key="6">
    <source>
        <dbReference type="ARBA" id="ARBA00023040"/>
    </source>
</evidence>
<dbReference type="FunFam" id="1.20.1070.10:FF:000034">
    <property type="entry name" value="G-protein coupled receptor 1"/>
    <property type="match status" value="1"/>
</dbReference>
<dbReference type="PANTHER" id="PTHR24225:SF62">
    <property type="entry name" value="CHEMOKINE-LIKE RECEPTOR 1"/>
    <property type="match status" value="1"/>
</dbReference>
<dbReference type="PANTHER" id="PTHR24225">
    <property type="entry name" value="CHEMOTACTIC RECEPTOR"/>
    <property type="match status" value="1"/>
</dbReference>
<proteinExistence type="inferred from homology"/>
<comment type="subcellular location">
    <subcellularLocation>
        <location evidence="1">Cell membrane</location>
        <topology evidence="1">Multi-pass membrane protein</topology>
    </subcellularLocation>
</comment>
<dbReference type="Pfam" id="PF00001">
    <property type="entry name" value="7tm_1"/>
    <property type="match status" value="1"/>
</dbReference>
<dbReference type="KEGG" id="tsr:106546736"/>
<evidence type="ECO:0000256" key="13">
    <source>
        <dbReference type="SAM" id="MobiDB-lite"/>
    </source>
</evidence>
<evidence type="ECO:0000256" key="7">
    <source>
        <dbReference type="ARBA" id="ARBA00023136"/>
    </source>
</evidence>
<feature type="region of interest" description="Disordered" evidence="13">
    <location>
        <begin position="106"/>
        <end position="127"/>
    </location>
</feature>
<dbReference type="AlphaFoldDB" id="A0A6I9Y4R4"/>
<evidence type="ECO:0000259" key="15">
    <source>
        <dbReference type="PROSITE" id="PS50262"/>
    </source>
</evidence>
<feature type="domain" description="G-protein coupled receptors family 1 profile" evidence="15">
    <location>
        <begin position="154"/>
        <end position="399"/>
    </location>
</feature>
<dbReference type="InterPro" id="IPR000276">
    <property type="entry name" value="GPCR_Rhodpsn"/>
</dbReference>
<evidence type="ECO:0000256" key="1">
    <source>
        <dbReference type="ARBA" id="ARBA00004651"/>
    </source>
</evidence>
<comment type="similarity">
    <text evidence="12">Belongs to the G-protein coupled receptor 1 family.</text>
</comment>
<feature type="transmembrane region" description="Helical" evidence="14">
    <location>
        <begin position="302"/>
        <end position="329"/>
    </location>
</feature>
<evidence type="ECO:0000256" key="11">
    <source>
        <dbReference type="ARBA" id="ARBA00025736"/>
    </source>
</evidence>
<dbReference type="SUPFAM" id="SSF81321">
    <property type="entry name" value="Family A G protein-coupled receptor-like"/>
    <property type="match status" value="1"/>
</dbReference>
<evidence type="ECO:0000313" key="17">
    <source>
        <dbReference type="RefSeq" id="XP_013919158.1"/>
    </source>
</evidence>
<dbReference type="Proteomes" id="UP000504617">
    <property type="component" value="Unplaced"/>
</dbReference>
<evidence type="ECO:0000256" key="14">
    <source>
        <dbReference type="SAM" id="Phobius"/>
    </source>
</evidence>
<feature type="transmembrane region" description="Helical" evidence="14">
    <location>
        <begin position="173"/>
        <end position="196"/>
    </location>
</feature>
<dbReference type="PRINTS" id="PR00237">
    <property type="entry name" value="GPCRRHODOPSN"/>
</dbReference>
<evidence type="ECO:0000256" key="12">
    <source>
        <dbReference type="RuleBase" id="RU000688"/>
    </source>
</evidence>
<gene>
    <name evidence="17" type="primary">LOC106546736</name>
</gene>
<dbReference type="GO" id="GO:0004875">
    <property type="term" value="F:complement receptor activity"/>
    <property type="evidence" value="ECO:0007669"/>
    <property type="project" value="InterPro"/>
</dbReference>
<dbReference type="InterPro" id="IPR017452">
    <property type="entry name" value="GPCR_Rhodpsn_7TM"/>
</dbReference>
<evidence type="ECO:0000313" key="16">
    <source>
        <dbReference type="Proteomes" id="UP000504617"/>
    </source>
</evidence>
<dbReference type="PROSITE" id="PS00237">
    <property type="entry name" value="G_PROTEIN_RECEP_F1_1"/>
    <property type="match status" value="1"/>
</dbReference>
<dbReference type="Gene3D" id="1.20.1070.10">
    <property type="entry name" value="Rhodopsin 7-helix transmembrane proteins"/>
    <property type="match status" value="1"/>
</dbReference>
<evidence type="ECO:0000256" key="5">
    <source>
        <dbReference type="ARBA" id="ARBA00022989"/>
    </source>
</evidence>
<dbReference type="GO" id="GO:0005886">
    <property type="term" value="C:plasma membrane"/>
    <property type="evidence" value="ECO:0007669"/>
    <property type="project" value="UniProtKB-SubCell"/>
</dbReference>
<dbReference type="RefSeq" id="XP_013919158.1">
    <property type="nucleotide sequence ID" value="XM_014063683.1"/>
</dbReference>
<dbReference type="InterPro" id="IPR000826">
    <property type="entry name" value="Formyl_rcpt-rel"/>
</dbReference>
<reference evidence="17" key="1">
    <citation type="submission" date="2025-08" db="UniProtKB">
        <authorList>
            <consortium name="RefSeq"/>
        </authorList>
    </citation>
    <scope>IDENTIFICATION</scope>
    <source>
        <tissue evidence="17">Skeletal muscle</tissue>
    </source>
</reference>
<keyword evidence="3" id="KW-0597">Phosphoprotein</keyword>
<feature type="transmembrane region" description="Helical" evidence="14">
    <location>
        <begin position="138"/>
        <end position="161"/>
    </location>
</feature>
<keyword evidence="10 12" id="KW-0807">Transducer</keyword>
<dbReference type="GO" id="GO:0007200">
    <property type="term" value="P:phospholipase C-activating G protein-coupled receptor signaling pathway"/>
    <property type="evidence" value="ECO:0007669"/>
    <property type="project" value="TreeGrafter"/>
</dbReference>
<dbReference type="PRINTS" id="PR00426">
    <property type="entry name" value="C5ANPHYLTXNR"/>
</dbReference>
<feature type="compositionally biased region" description="Polar residues" evidence="13">
    <location>
        <begin position="110"/>
        <end position="125"/>
    </location>
</feature>
<evidence type="ECO:0000256" key="3">
    <source>
        <dbReference type="ARBA" id="ARBA00022553"/>
    </source>
</evidence>
<feature type="transmembrane region" description="Helical" evidence="14">
    <location>
        <begin position="379"/>
        <end position="402"/>
    </location>
</feature>
<keyword evidence="5 14" id="KW-1133">Transmembrane helix</keyword>
<keyword evidence="16" id="KW-1185">Reference proteome</keyword>
<accession>A0A6I9Y4R4</accession>
<keyword evidence="6 12" id="KW-0297">G-protein coupled receptor</keyword>
<evidence type="ECO:0000256" key="9">
    <source>
        <dbReference type="ARBA" id="ARBA00023170"/>
    </source>
</evidence>
<organism evidence="16 17">
    <name type="scientific">Thamnophis sirtalis</name>
    <dbReference type="NCBI Taxonomy" id="35019"/>
    <lineage>
        <taxon>Eukaryota</taxon>
        <taxon>Metazoa</taxon>
        <taxon>Chordata</taxon>
        <taxon>Craniata</taxon>
        <taxon>Vertebrata</taxon>
        <taxon>Euteleostomi</taxon>
        <taxon>Lepidosauria</taxon>
        <taxon>Squamata</taxon>
        <taxon>Bifurcata</taxon>
        <taxon>Unidentata</taxon>
        <taxon>Episquamata</taxon>
        <taxon>Toxicofera</taxon>
        <taxon>Serpentes</taxon>
        <taxon>Colubroidea</taxon>
        <taxon>Colubridae</taxon>
        <taxon>Natricinae</taxon>
        <taxon>Thamnophis</taxon>
    </lineage>
</organism>
<dbReference type="PRINTS" id="PR01104">
    <property type="entry name" value="ANPHYLATOXNR"/>
</dbReference>
<keyword evidence="7 14" id="KW-0472">Membrane</keyword>
<keyword evidence="2" id="KW-1003">Cell membrane</keyword>
<feature type="transmembrane region" description="Helical" evidence="14">
    <location>
        <begin position="216"/>
        <end position="240"/>
    </location>
</feature>
<dbReference type="GO" id="GO:0006935">
    <property type="term" value="P:chemotaxis"/>
    <property type="evidence" value="ECO:0007669"/>
    <property type="project" value="InterPro"/>
</dbReference>
<evidence type="ECO:0000256" key="2">
    <source>
        <dbReference type="ARBA" id="ARBA00022475"/>
    </source>
</evidence>
<comment type="similarity">
    <text evidence="11">Belongs to the chemokine-like receptor (CMKLR) family.</text>
</comment>
<feature type="transmembrane region" description="Helical" evidence="14">
    <location>
        <begin position="252"/>
        <end position="275"/>
    </location>
</feature>
<keyword evidence="9 12" id="KW-0675">Receptor</keyword>
<dbReference type="GO" id="GO:0006954">
    <property type="term" value="P:inflammatory response"/>
    <property type="evidence" value="ECO:0007669"/>
    <property type="project" value="TreeGrafter"/>
</dbReference>
<dbReference type="InterPro" id="IPR002234">
    <property type="entry name" value="Anphylx_rcpt_C3a/C5a1-2"/>
</dbReference>
<sequence>MEIDTGSSLTIIPWSVLKQVIPDLQKRHLQSPDVCLHDFQGNQVPIVGQGIFRVNYKQFCENFPMMVVSRNLQSLLGLDWFQALGMEVTGISDLFQLYDLERDPEPTTGWEMSTNPSANGSSSQVPVEDNSVKDSIKVITGVIFSFIFLAGVTGNGIVLFVTGWKLRWTSNTVWFFNLALADLASTSLILVTVLNLALDLHWPFGSVACKVANCLFGLSVCSGVLLLSSISVDRCVLVVAPVWCQNYRTPRLTWAACGFLWLLSLAFFVPSSYFFTQVSVDNNNRSSCNNLDIFQDWQQAEVLTICIFLYQFLLPLLVISISYTILVVTMKKKKLNKSSKPFLVVTRVVFCFFLCWLPYHGLALARISMDHVPESMRLVAIPLSKCLAMFNSCINPLLYVFVGQEFQDAVRRSLLQVFKTAFEEAPLGANL</sequence>
<dbReference type="GeneID" id="106546736"/>
<evidence type="ECO:0000256" key="8">
    <source>
        <dbReference type="ARBA" id="ARBA00023157"/>
    </source>
</evidence>
<keyword evidence="8" id="KW-1015">Disulfide bond</keyword>
<feature type="transmembrane region" description="Helical" evidence="14">
    <location>
        <begin position="341"/>
        <end position="359"/>
    </location>
</feature>